<evidence type="ECO:0000256" key="1">
    <source>
        <dbReference type="ARBA" id="ARBA00022737"/>
    </source>
</evidence>
<dbReference type="EMBL" id="HBIN01017059">
    <property type="protein sequence ID" value="CAE0442881.1"/>
    <property type="molecule type" value="Transcribed_RNA"/>
</dbReference>
<dbReference type="PRINTS" id="PR01415">
    <property type="entry name" value="ANKYRIN"/>
</dbReference>
<dbReference type="GO" id="GO:0005634">
    <property type="term" value="C:nucleus"/>
    <property type="evidence" value="ECO:0007669"/>
    <property type="project" value="TreeGrafter"/>
</dbReference>
<dbReference type="SUPFAM" id="SSF48403">
    <property type="entry name" value="Ankyrin repeat"/>
    <property type="match status" value="1"/>
</dbReference>
<proteinExistence type="predicted"/>
<dbReference type="Gene3D" id="1.25.40.20">
    <property type="entry name" value="Ankyrin repeat-containing domain"/>
    <property type="match status" value="1"/>
</dbReference>
<evidence type="ECO:0000313" key="5">
    <source>
        <dbReference type="EMBL" id="CAE0442882.1"/>
    </source>
</evidence>
<dbReference type="PROSITE" id="PS50088">
    <property type="entry name" value="ANK_REPEAT"/>
    <property type="match status" value="2"/>
</dbReference>
<reference evidence="4" key="1">
    <citation type="submission" date="2021-01" db="EMBL/GenBank/DDBJ databases">
        <authorList>
            <person name="Corre E."/>
            <person name="Pelletier E."/>
            <person name="Niang G."/>
            <person name="Scheremetjew M."/>
            <person name="Finn R."/>
            <person name="Kale V."/>
            <person name="Holt S."/>
            <person name="Cochrane G."/>
            <person name="Meng A."/>
            <person name="Brown T."/>
            <person name="Cohen L."/>
        </authorList>
    </citation>
    <scope>NUCLEOTIDE SEQUENCE</scope>
    <source>
        <strain evidence="4">GSBS06</strain>
    </source>
</reference>
<accession>A0A6S8ECP5</accession>
<dbReference type="PANTHER" id="PTHR24201">
    <property type="entry name" value="ANK_REP_REGION DOMAIN-CONTAINING PROTEIN"/>
    <property type="match status" value="1"/>
</dbReference>
<dbReference type="Pfam" id="PF00023">
    <property type="entry name" value="Ank"/>
    <property type="match status" value="1"/>
</dbReference>
<name>A0A6S8ECP5_9STRA</name>
<feature type="repeat" description="ANK" evidence="3">
    <location>
        <begin position="53"/>
        <end position="85"/>
    </location>
</feature>
<evidence type="ECO:0000256" key="3">
    <source>
        <dbReference type="PROSITE-ProRule" id="PRU00023"/>
    </source>
</evidence>
<dbReference type="PROSITE" id="PS50297">
    <property type="entry name" value="ANK_REP_REGION"/>
    <property type="match status" value="2"/>
</dbReference>
<organism evidence="4">
    <name type="scientific">Aplanochytrium stocchinoi</name>
    <dbReference type="NCBI Taxonomy" id="215587"/>
    <lineage>
        <taxon>Eukaryota</taxon>
        <taxon>Sar</taxon>
        <taxon>Stramenopiles</taxon>
        <taxon>Bigyra</taxon>
        <taxon>Labyrinthulomycetes</taxon>
        <taxon>Thraustochytrida</taxon>
        <taxon>Thraustochytriidae</taxon>
        <taxon>Aplanochytrium</taxon>
    </lineage>
</organism>
<evidence type="ECO:0000256" key="2">
    <source>
        <dbReference type="ARBA" id="ARBA00023043"/>
    </source>
</evidence>
<dbReference type="InterPro" id="IPR050776">
    <property type="entry name" value="Ank_Repeat/CDKN_Inhibitor"/>
</dbReference>
<dbReference type="EMBL" id="HBIN01017060">
    <property type="protein sequence ID" value="CAE0442882.1"/>
    <property type="molecule type" value="Transcribed_RNA"/>
</dbReference>
<keyword evidence="1" id="KW-0677">Repeat</keyword>
<dbReference type="InterPro" id="IPR036770">
    <property type="entry name" value="Ankyrin_rpt-contain_sf"/>
</dbReference>
<gene>
    <name evidence="4" type="ORF">ASTO00021_LOCUS12992</name>
    <name evidence="5" type="ORF">ASTO00021_LOCUS12993</name>
</gene>
<keyword evidence="2 3" id="KW-0040">ANK repeat</keyword>
<protein>
    <submittedName>
        <fullName evidence="4">Uncharacterized protein</fullName>
    </submittedName>
</protein>
<dbReference type="Pfam" id="PF12796">
    <property type="entry name" value="Ank_2"/>
    <property type="match status" value="1"/>
</dbReference>
<feature type="repeat" description="ANK" evidence="3">
    <location>
        <begin position="86"/>
        <end position="118"/>
    </location>
</feature>
<dbReference type="SMART" id="SM00248">
    <property type="entry name" value="ANK"/>
    <property type="match status" value="4"/>
</dbReference>
<dbReference type="InterPro" id="IPR002110">
    <property type="entry name" value="Ankyrin_rpt"/>
</dbReference>
<dbReference type="AlphaFoldDB" id="A0A6S8ECP5"/>
<evidence type="ECO:0000313" key="4">
    <source>
        <dbReference type="EMBL" id="CAE0442881.1"/>
    </source>
</evidence>
<sequence length="182" mass="19928">MTNNIESSSESSSGIMALCEAIVKSENANVKQLLNEGVSPNGFVDFLESLQEYDLTPLHVAAAMGDVIIVEVLLDAEAEIDACRAEMITPLQVAAREGKLKVVELLIERGANVNHVNIYNRNALHVVCYENTDIVQLLVDNGVDFTLRDDKGYTPLELYIFRGGDPNNRALTLLLSPPDAQK</sequence>
<dbReference type="PANTHER" id="PTHR24201:SF2">
    <property type="entry name" value="ANKYRIN REPEAT DOMAIN-CONTAINING PROTEIN 42"/>
    <property type="match status" value="1"/>
</dbReference>